<gene>
    <name evidence="1" type="ORF">K1T71_012307</name>
</gene>
<keyword evidence="2" id="KW-1185">Reference proteome</keyword>
<dbReference type="EMBL" id="CM034408">
    <property type="protein sequence ID" value="KAJ0172334.1"/>
    <property type="molecule type" value="Genomic_DNA"/>
</dbReference>
<proteinExistence type="predicted"/>
<sequence>MRKKLYTFILFLLIVTTDVALGKDGYKDKTNKTNHKKQHHKDKIPGERTKRSLHEDREPFWPNRGKKLAETIDHVPEYHLADKNSGINKEPPFWGTKGRPESSSSENYNDLDYPEEYGVYNKNLNKCIDCLNNEHKDTYKYLKDRRDDVYPFWGNQERKYTGDGYYFEPFWASRGRRQENEPFWGNRGKKEDEPFWGNRGKKEDEPFWGNRGRRDDEPFWGNRGRRQDNEPFWGNRGRREGEPFWGNRGKRKIESFRYPKGERKTQLKGSILNTINDFENSIEHISRLRRSSNTNYWMNRGRDSKLKYLFNGPRNRLAEAYVTNQRPPEADTLHDSRIFADEPRYILVERSSRSSGEDDPFFISRGKKYNLNLMKTARDRRSAIEEIVKSMRNDPYYIARGKKDDIKNENLSPAGEYLKAKELICSAINLIMVKNDNAKIKREIDDNDGDRRTILKKLAAQLQMDPYFVSRGKKNDTHSNKDFLVEFINDVANKCN</sequence>
<dbReference type="Proteomes" id="UP000824533">
    <property type="component" value="Linkage Group LG22"/>
</dbReference>
<comment type="caution">
    <text evidence="1">The sequence shown here is derived from an EMBL/GenBank/DDBJ whole genome shotgun (WGS) entry which is preliminary data.</text>
</comment>
<organism evidence="1 2">
    <name type="scientific">Dendrolimus kikuchii</name>
    <dbReference type="NCBI Taxonomy" id="765133"/>
    <lineage>
        <taxon>Eukaryota</taxon>
        <taxon>Metazoa</taxon>
        <taxon>Ecdysozoa</taxon>
        <taxon>Arthropoda</taxon>
        <taxon>Hexapoda</taxon>
        <taxon>Insecta</taxon>
        <taxon>Pterygota</taxon>
        <taxon>Neoptera</taxon>
        <taxon>Endopterygota</taxon>
        <taxon>Lepidoptera</taxon>
        <taxon>Glossata</taxon>
        <taxon>Ditrysia</taxon>
        <taxon>Bombycoidea</taxon>
        <taxon>Lasiocampidae</taxon>
        <taxon>Dendrolimus</taxon>
    </lineage>
</organism>
<protein>
    <submittedName>
        <fullName evidence="1">Uncharacterized protein</fullName>
    </submittedName>
</protein>
<evidence type="ECO:0000313" key="2">
    <source>
        <dbReference type="Proteomes" id="UP000824533"/>
    </source>
</evidence>
<evidence type="ECO:0000313" key="1">
    <source>
        <dbReference type="EMBL" id="KAJ0172334.1"/>
    </source>
</evidence>
<reference evidence="1 2" key="1">
    <citation type="journal article" date="2021" name="Front. Genet.">
        <title>Chromosome-Level Genome Assembly Reveals Significant Gene Expansion in the Toll and IMD Signaling Pathways of Dendrolimus kikuchii.</title>
        <authorList>
            <person name="Zhou J."/>
            <person name="Wu P."/>
            <person name="Xiong Z."/>
            <person name="Liu N."/>
            <person name="Zhao N."/>
            <person name="Ji M."/>
            <person name="Qiu Y."/>
            <person name="Yang B."/>
        </authorList>
    </citation>
    <scope>NUCLEOTIDE SEQUENCE [LARGE SCALE GENOMIC DNA]</scope>
    <source>
        <strain evidence="1">Ann1</strain>
    </source>
</reference>
<name>A0ACC1CL63_9NEOP</name>
<accession>A0ACC1CL63</accession>